<dbReference type="GO" id="GO:0003676">
    <property type="term" value="F:nucleic acid binding"/>
    <property type="evidence" value="ECO:0007669"/>
    <property type="project" value="InterPro"/>
</dbReference>
<name>A0A9D3WKM6_9ROSI</name>
<dbReference type="EMBL" id="JAIQCV010000001">
    <property type="protein sequence ID" value="KAH1130349.1"/>
    <property type="molecule type" value="Genomic_DNA"/>
</dbReference>
<organism evidence="2 3">
    <name type="scientific">Gossypium stocksii</name>
    <dbReference type="NCBI Taxonomy" id="47602"/>
    <lineage>
        <taxon>Eukaryota</taxon>
        <taxon>Viridiplantae</taxon>
        <taxon>Streptophyta</taxon>
        <taxon>Embryophyta</taxon>
        <taxon>Tracheophyta</taxon>
        <taxon>Spermatophyta</taxon>
        <taxon>Magnoliopsida</taxon>
        <taxon>eudicotyledons</taxon>
        <taxon>Gunneridae</taxon>
        <taxon>Pentapetalae</taxon>
        <taxon>rosids</taxon>
        <taxon>malvids</taxon>
        <taxon>Malvales</taxon>
        <taxon>Malvaceae</taxon>
        <taxon>Malvoideae</taxon>
        <taxon>Gossypium</taxon>
    </lineage>
</organism>
<feature type="domain" description="RNase H type-1" evidence="1">
    <location>
        <begin position="106"/>
        <end position="139"/>
    </location>
</feature>
<dbReference type="OrthoDB" id="1002594at2759"/>
<dbReference type="InterPro" id="IPR002156">
    <property type="entry name" value="RNaseH_domain"/>
</dbReference>
<comment type="caution">
    <text evidence="2">The sequence shown here is derived from an EMBL/GenBank/DDBJ whole genome shotgun (WGS) entry which is preliminary data.</text>
</comment>
<proteinExistence type="predicted"/>
<protein>
    <recommendedName>
        <fullName evidence="1">RNase H type-1 domain-containing protein</fullName>
    </recommendedName>
</protein>
<gene>
    <name evidence="2" type="ORF">J1N35_001727</name>
</gene>
<dbReference type="GO" id="GO:0004523">
    <property type="term" value="F:RNA-DNA hybrid ribonuclease activity"/>
    <property type="evidence" value="ECO:0007669"/>
    <property type="project" value="InterPro"/>
</dbReference>
<dbReference type="AlphaFoldDB" id="A0A9D3WKM6"/>
<reference evidence="2 3" key="1">
    <citation type="journal article" date="2021" name="Plant Biotechnol. J.">
        <title>Multi-omics assisted identification of the key and species-specific regulatory components of drought-tolerant mechanisms in Gossypium stocksii.</title>
        <authorList>
            <person name="Yu D."/>
            <person name="Ke L."/>
            <person name="Zhang D."/>
            <person name="Wu Y."/>
            <person name="Sun Y."/>
            <person name="Mei J."/>
            <person name="Sun J."/>
            <person name="Sun Y."/>
        </authorList>
    </citation>
    <scope>NUCLEOTIDE SEQUENCE [LARGE SCALE GENOMIC DNA]</scope>
    <source>
        <strain evidence="3">cv. E1</strain>
        <tissue evidence="2">Leaf</tissue>
    </source>
</reference>
<accession>A0A9D3WKM6</accession>
<dbReference type="Pfam" id="PF13456">
    <property type="entry name" value="RVT_3"/>
    <property type="match status" value="1"/>
</dbReference>
<dbReference type="Proteomes" id="UP000828251">
    <property type="component" value="Unassembled WGS sequence"/>
</dbReference>
<evidence type="ECO:0000313" key="3">
    <source>
        <dbReference type="Proteomes" id="UP000828251"/>
    </source>
</evidence>
<evidence type="ECO:0000313" key="2">
    <source>
        <dbReference type="EMBL" id="KAH1130349.1"/>
    </source>
</evidence>
<sequence length="145" mass="16563">MTNESFCTRCGESSETALHAVRGCHFATWIWRAIVPATTQISFFATSIDNWLLWNLTRGDIVLVEGKWPTLLPISCWLLWKNTNDFIFKHTSGSSQELTGFSMEVGESDVFQVEARAIYEGLMFAWSRGFRQVKVETDNVVFLLD</sequence>
<evidence type="ECO:0000259" key="1">
    <source>
        <dbReference type="Pfam" id="PF13456"/>
    </source>
</evidence>
<keyword evidence="3" id="KW-1185">Reference proteome</keyword>